<dbReference type="Proteomes" id="UP000499080">
    <property type="component" value="Unassembled WGS sequence"/>
</dbReference>
<reference evidence="1 2" key="1">
    <citation type="journal article" date="2019" name="Sci. Rep.">
        <title>Orb-weaving spider Araneus ventricosus genome elucidates the spidroin gene catalogue.</title>
        <authorList>
            <person name="Kono N."/>
            <person name="Nakamura H."/>
            <person name="Ohtoshi R."/>
            <person name="Moran D.A.P."/>
            <person name="Shinohara A."/>
            <person name="Yoshida Y."/>
            <person name="Fujiwara M."/>
            <person name="Mori M."/>
            <person name="Tomita M."/>
            <person name="Arakawa K."/>
        </authorList>
    </citation>
    <scope>NUCLEOTIDE SEQUENCE [LARGE SCALE GENOMIC DNA]</scope>
</reference>
<organism evidence="1 2">
    <name type="scientific">Araneus ventricosus</name>
    <name type="common">Orbweaver spider</name>
    <name type="synonym">Epeira ventricosa</name>
    <dbReference type="NCBI Taxonomy" id="182803"/>
    <lineage>
        <taxon>Eukaryota</taxon>
        <taxon>Metazoa</taxon>
        <taxon>Ecdysozoa</taxon>
        <taxon>Arthropoda</taxon>
        <taxon>Chelicerata</taxon>
        <taxon>Arachnida</taxon>
        <taxon>Araneae</taxon>
        <taxon>Araneomorphae</taxon>
        <taxon>Entelegynae</taxon>
        <taxon>Araneoidea</taxon>
        <taxon>Araneidae</taxon>
        <taxon>Araneus</taxon>
    </lineage>
</organism>
<dbReference type="AlphaFoldDB" id="A0A4Y2WGW7"/>
<evidence type="ECO:0000313" key="1">
    <source>
        <dbReference type="EMBL" id="GBO35904.1"/>
    </source>
</evidence>
<proteinExistence type="predicted"/>
<accession>A0A4Y2WGW7</accession>
<comment type="caution">
    <text evidence="1">The sequence shown here is derived from an EMBL/GenBank/DDBJ whole genome shotgun (WGS) entry which is preliminary data.</text>
</comment>
<keyword evidence="2" id="KW-1185">Reference proteome</keyword>
<evidence type="ECO:0000313" key="2">
    <source>
        <dbReference type="Proteomes" id="UP000499080"/>
    </source>
</evidence>
<protein>
    <submittedName>
        <fullName evidence="1">Uncharacterized protein</fullName>
    </submittedName>
</protein>
<gene>
    <name evidence="1" type="ORF">AVEN_253793_1</name>
</gene>
<sequence length="29" mass="3034">MEISIVSIYSGGRGDVVPPRLCSIVASVQ</sequence>
<dbReference type="EMBL" id="BGPR01059958">
    <property type="protein sequence ID" value="GBO35904.1"/>
    <property type="molecule type" value="Genomic_DNA"/>
</dbReference>
<name>A0A4Y2WGW7_ARAVE</name>
<feature type="non-terminal residue" evidence="1">
    <location>
        <position position="29"/>
    </location>
</feature>